<gene>
    <name evidence="1" type="ORF">D358_02564</name>
</gene>
<dbReference type="Pfam" id="PF04860">
    <property type="entry name" value="Phage_portal"/>
    <property type="match status" value="1"/>
</dbReference>
<sequence>MKGGGNLGIRSWFNQRFRMSSKKKVLGSSILANQFVLGDENILSSSDVYHYLLAISNMFACGSWTIEKEDGKDIKGAKELQSLKHPNGYLTDFEFKRLLVNVYLLQGEVFVVKDGKQLHIMKGITPEISEEGIKQFKYDGHTLYQNEVRQIKNIGLSNNYGNGLIDLARDTLEGVMNAEKALTEKYKKGGLLAYLLKLDTHLSPKNAMQNAMLDAIQGQLEEIPDEGKTVIIPLSKGYTIEGFESPVQDDKILSYLNVYKPELAKFLGFDPDAYNQLLKVDLEKAAIYLKAFVVDPIVQNVCEHLTELYFGSESTNRVSLTIDIKKYLTMSQKITNTQGLVRTMVYTPDDARVDLGAERLNTEESTKLYASKDLIGLDELTELNKSKMEEGDSTG</sequence>
<proteinExistence type="predicted"/>
<reference evidence="1 2" key="1">
    <citation type="submission" date="2013-06" db="EMBL/GenBank/DDBJ databases">
        <authorList>
            <person name="Weinstock G."/>
            <person name="Sodergren E."/>
            <person name="Lobos E.A."/>
            <person name="Fulton L."/>
            <person name="Fulton R."/>
            <person name="Courtney L."/>
            <person name="Fronick C."/>
            <person name="O'Laughlin M."/>
            <person name="Godfrey J."/>
            <person name="Wilson R.M."/>
            <person name="Miner T."/>
            <person name="Farmer C."/>
            <person name="Delehaunty K."/>
            <person name="Cordes M."/>
            <person name="Minx P."/>
            <person name="Tomlinson C."/>
            <person name="Chen J."/>
            <person name="Wollam A."/>
            <person name="Pepin K.H."/>
            <person name="Bhonagiri V."/>
            <person name="Zhang X."/>
            <person name="Warren W."/>
            <person name="Mitreva M."/>
            <person name="Mardis E.R."/>
            <person name="Wilson R.K."/>
        </authorList>
    </citation>
    <scope>NUCLEOTIDE SEQUENCE [LARGE SCALE GENOMIC DNA]</scope>
    <source>
        <strain evidence="1 2">RP2S-4</strain>
    </source>
</reference>
<accession>A0ABC9THW4</accession>
<name>A0ABC9THW4_ENTFL</name>
<comment type="caution">
    <text evidence="1">The sequence shown here is derived from an EMBL/GenBank/DDBJ whole genome shotgun (WGS) entry which is preliminary data.</text>
</comment>
<dbReference type="Proteomes" id="UP000015750">
    <property type="component" value="Unassembled WGS sequence"/>
</dbReference>
<evidence type="ECO:0000313" key="1">
    <source>
        <dbReference type="EMBL" id="EPI05097.1"/>
    </source>
</evidence>
<dbReference type="AlphaFoldDB" id="A0ABC9THW4"/>
<protein>
    <submittedName>
        <fullName evidence="1">Phage portal protein</fullName>
    </submittedName>
</protein>
<evidence type="ECO:0000313" key="2">
    <source>
        <dbReference type="Proteomes" id="UP000015750"/>
    </source>
</evidence>
<dbReference type="InterPro" id="IPR006944">
    <property type="entry name" value="Phage/GTA_portal"/>
</dbReference>
<dbReference type="EMBL" id="ATIR01000098">
    <property type="protein sequence ID" value="EPI05097.1"/>
    <property type="molecule type" value="Genomic_DNA"/>
</dbReference>
<organism evidence="1 2">
    <name type="scientific">Enterococcus faecalis RP2S-4</name>
    <dbReference type="NCBI Taxonomy" id="1244145"/>
    <lineage>
        <taxon>Bacteria</taxon>
        <taxon>Bacillati</taxon>
        <taxon>Bacillota</taxon>
        <taxon>Bacilli</taxon>
        <taxon>Lactobacillales</taxon>
        <taxon>Enterococcaceae</taxon>
        <taxon>Enterococcus</taxon>
    </lineage>
</organism>